<feature type="signal peptide" evidence="2">
    <location>
        <begin position="1"/>
        <end position="20"/>
    </location>
</feature>
<feature type="chain" id="PRO_5018335033" evidence="2">
    <location>
        <begin position="21"/>
        <end position="471"/>
    </location>
</feature>
<feature type="compositionally biased region" description="Low complexity" evidence="1">
    <location>
        <begin position="424"/>
        <end position="447"/>
    </location>
</feature>
<accession>A0A3P3XI75</accession>
<dbReference type="EMBL" id="FWDM01000018">
    <property type="protein sequence ID" value="SLM12447.1"/>
    <property type="molecule type" value="Genomic_DNA"/>
</dbReference>
<keyword evidence="2" id="KW-0732">Signal</keyword>
<gene>
    <name evidence="3" type="ORF">SPIROBIBN47_250041</name>
</gene>
<feature type="region of interest" description="Disordered" evidence="1">
    <location>
        <begin position="420"/>
        <end position="471"/>
    </location>
</feature>
<dbReference type="InterPro" id="IPR011990">
    <property type="entry name" value="TPR-like_helical_dom_sf"/>
</dbReference>
<dbReference type="AlphaFoldDB" id="A0A3P3XI75"/>
<evidence type="ECO:0000313" key="3">
    <source>
        <dbReference type="EMBL" id="SLM12447.1"/>
    </source>
</evidence>
<sequence>MKRFAVFALAFIAAIALLGAQEPQTPASFYAEATQDTQEVINASRLLQSKGQWSKAWNLLAAFDADNKNGYVLAEKIRLALEGNVANGMLISFGFVDLAEGQNLDELRANPPEKQNMADFNPLDLAGALEKSGEAVPPVLSYEMGNYLYQVYKDFGDNWIQDSQTIQQAAVENYDRALAYETYTDRSLSNQAELLINLQQYDGAEKVLRKAIAAYPEELNFQVNLASTLNDLGRFDEVYPIVDAIIAKPDTGDATYNAYVEGIKAGLNSGDEAKTDAYVEAMIARFPDEYVPMLIQHLIAVRMGNEDKANAAADAVTAKFAVDPNVVRSLLSTWLNAQDPAAGFAYLNRAYEKYASEDKAAGTLIFYRALMYAQTAATADDLKLALADLQEANTRFSTVYEPDNPIFQTINQLNDEWKQALEQPAPEAGTAPEAAPADQSQQPAQTPEVAPGAQDEPAGASSSDATSGATE</sequence>
<dbReference type="Gene3D" id="1.25.40.10">
    <property type="entry name" value="Tetratricopeptide repeat domain"/>
    <property type="match status" value="1"/>
</dbReference>
<evidence type="ECO:0000256" key="2">
    <source>
        <dbReference type="SAM" id="SignalP"/>
    </source>
</evidence>
<feature type="compositionally biased region" description="Low complexity" evidence="1">
    <location>
        <begin position="458"/>
        <end position="471"/>
    </location>
</feature>
<dbReference type="SUPFAM" id="SSF48452">
    <property type="entry name" value="TPR-like"/>
    <property type="match status" value="1"/>
</dbReference>
<reference evidence="3" key="1">
    <citation type="submission" date="2017-02" db="EMBL/GenBank/DDBJ databases">
        <authorList>
            <person name="Regsiter A."/>
            <person name="William W."/>
        </authorList>
    </citation>
    <scope>NUCLEOTIDE SEQUENCE</scope>
    <source>
        <strain evidence="3">Bib</strain>
    </source>
</reference>
<organism evidence="3">
    <name type="scientific">uncultured spirochete</name>
    <dbReference type="NCBI Taxonomy" id="156406"/>
    <lineage>
        <taxon>Bacteria</taxon>
        <taxon>Pseudomonadati</taxon>
        <taxon>Spirochaetota</taxon>
        <taxon>Spirochaetia</taxon>
        <taxon>Spirochaetales</taxon>
        <taxon>environmental samples</taxon>
    </lineage>
</organism>
<name>A0A3P3XI75_9SPIR</name>
<protein>
    <submittedName>
        <fullName evidence="3">Uncharacterized protein</fullName>
    </submittedName>
</protein>
<proteinExistence type="predicted"/>
<evidence type="ECO:0000256" key="1">
    <source>
        <dbReference type="SAM" id="MobiDB-lite"/>
    </source>
</evidence>